<reference evidence="2 3" key="1">
    <citation type="journal article" date="2023" name="Plants (Basel)">
        <title>Bridging the Gap: Combining Genomics and Transcriptomics Approaches to Understand Stylosanthes scabra, an Orphan Legume from the Brazilian Caatinga.</title>
        <authorList>
            <person name="Ferreira-Neto J.R.C."/>
            <person name="da Silva M.D."/>
            <person name="Binneck E."/>
            <person name="de Melo N.F."/>
            <person name="da Silva R.H."/>
            <person name="de Melo A.L.T.M."/>
            <person name="Pandolfi V."/>
            <person name="Bustamante F.O."/>
            <person name="Brasileiro-Vidal A.C."/>
            <person name="Benko-Iseppon A.M."/>
        </authorList>
    </citation>
    <scope>NUCLEOTIDE SEQUENCE [LARGE SCALE GENOMIC DNA]</scope>
    <source>
        <tissue evidence="2">Leaves</tissue>
    </source>
</reference>
<evidence type="ECO:0000313" key="2">
    <source>
        <dbReference type="EMBL" id="MED6145281.1"/>
    </source>
</evidence>
<dbReference type="EMBL" id="JASCZI010090704">
    <property type="protein sequence ID" value="MED6145281.1"/>
    <property type="molecule type" value="Genomic_DNA"/>
</dbReference>
<comment type="caution">
    <text evidence="2">The sequence shown here is derived from an EMBL/GenBank/DDBJ whole genome shotgun (WGS) entry which is preliminary data.</text>
</comment>
<gene>
    <name evidence="2" type="ORF">PIB30_023679</name>
</gene>
<evidence type="ECO:0000313" key="3">
    <source>
        <dbReference type="Proteomes" id="UP001341840"/>
    </source>
</evidence>
<accession>A0ABU6T989</accession>
<dbReference type="Proteomes" id="UP001341840">
    <property type="component" value="Unassembled WGS sequence"/>
</dbReference>
<proteinExistence type="predicted"/>
<sequence length="117" mass="12595">MVSFTAVKTVFVSNVNHLWCFSILIESPGLPFGATPVRIAKPIGEGVEARIGSSDSNSDYLGDSSSSSEGPHGDEYIPETPSVGRPQYIMPAPHPIPSLADVPCFYQQVDLDTMQIK</sequence>
<name>A0ABU6T989_9FABA</name>
<evidence type="ECO:0000256" key="1">
    <source>
        <dbReference type="SAM" id="MobiDB-lite"/>
    </source>
</evidence>
<keyword evidence="3" id="KW-1185">Reference proteome</keyword>
<feature type="compositionally biased region" description="Low complexity" evidence="1">
    <location>
        <begin position="52"/>
        <end position="70"/>
    </location>
</feature>
<protein>
    <submittedName>
        <fullName evidence="2">Uncharacterized protein</fullName>
    </submittedName>
</protein>
<organism evidence="2 3">
    <name type="scientific">Stylosanthes scabra</name>
    <dbReference type="NCBI Taxonomy" id="79078"/>
    <lineage>
        <taxon>Eukaryota</taxon>
        <taxon>Viridiplantae</taxon>
        <taxon>Streptophyta</taxon>
        <taxon>Embryophyta</taxon>
        <taxon>Tracheophyta</taxon>
        <taxon>Spermatophyta</taxon>
        <taxon>Magnoliopsida</taxon>
        <taxon>eudicotyledons</taxon>
        <taxon>Gunneridae</taxon>
        <taxon>Pentapetalae</taxon>
        <taxon>rosids</taxon>
        <taxon>fabids</taxon>
        <taxon>Fabales</taxon>
        <taxon>Fabaceae</taxon>
        <taxon>Papilionoideae</taxon>
        <taxon>50 kb inversion clade</taxon>
        <taxon>dalbergioids sensu lato</taxon>
        <taxon>Dalbergieae</taxon>
        <taxon>Pterocarpus clade</taxon>
        <taxon>Stylosanthes</taxon>
    </lineage>
</organism>
<feature type="region of interest" description="Disordered" evidence="1">
    <location>
        <begin position="50"/>
        <end position="88"/>
    </location>
</feature>